<dbReference type="InterPro" id="IPR043128">
    <property type="entry name" value="Rev_trsase/Diguanyl_cyclase"/>
</dbReference>
<dbReference type="GO" id="GO:0052621">
    <property type="term" value="F:diguanylate cyclase activity"/>
    <property type="evidence" value="ECO:0007669"/>
    <property type="project" value="UniProtKB-EC"/>
</dbReference>
<comment type="catalytic activity">
    <reaction evidence="2">
        <text>2 GTP = 3',3'-c-di-GMP + 2 diphosphate</text>
        <dbReference type="Rhea" id="RHEA:24898"/>
        <dbReference type="ChEBI" id="CHEBI:33019"/>
        <dbReference type="ChEBI" id="CHEBI:37565"/>
        <dbReference type="ChEBI" id="CHEBI:58805"/>
        <dbReference type="EC" id="2.7.7.65"/>
    </reaction>
</comment>
<dbReference type="Gene3D" id="3.30.450.40">
    <property type="match status" value="1"/>
</dbReference>
<evidence type="ECO:0000313" key="4">
    <source>
        <dbReference type="EMBL" id="OEG74736.1"/>
    </source>
</evidence>
<protein>
    <recommendedName>
        <fullName evidence="1">diguanylate cyclase</fullName>
        <ecNumber evidence="1">2.7.7.65</ecNumber>
    </recommendedName>
</protein>
<reference evidence="4 5" key="1">
    <citation type="submission" date="2016-07" db="EMBL/GenBank/DDBJ databases">
        <title>Whole-genome of two Shewanella species isolated from a digestive organ of sea cucumber Apostichopus japonicus Selenka 1867.</title>
        <authorList>
            <person name="Hong H.-H."/>
            <person name="Choi H."/>
            <person name="Cheon S."/>
            <person name="Oh J.-S."/>
            <person name="Lee H.-G."/>
            <person name="Park C."/>
        </authorList>
    </citation>
    <scope>NUCLEOTIDE SEQUENCE [LARGE SCALE GENOMIC DNA]</scope>
    <source>
        <strain evidence="4 5">CSB03KR</strain>
    </source>
</reference>
<gene>
    <name evidence="4" type="ORF">BEL05_08090</name>
</gene>
<organism evidence="4 5">
    <name type="scientific">Shewanella colwelliana</name>
    <name type="common">Alteromonas colwelliana</name>
    <dbReference type="NCBI Taxonomy" id="23"/>
    <lineage>
        <taxon>Bacteria</taxon>
        <taxon>Pseudomonadati</taxon>
        <taxon>Pseudomonadota</taxon>
        <taxon>Gammaproteobacteria</taxon>
        <taxon>Alteromonadales</taxon>
        <taxon>Shewanellaceae</taxon>
        <taxon>Shewanella</taxon>
    </lineage>
</organism>
<dbReference type="RefSeq" id="WP_069670674.1">
    <property type="nucleotide sequence ID" value="NZ_JBNNIT010000014.1"/>
</dbReference>
<sequence length="333" mass="38133">MKRQQPTHFGPYPYNSLLDMEIEQIDWLRWQRLVNTVAAMFDAPATFINQANRKGIEVIVASELPDTRYSPGGHSDVDTNIYCHHVVKDSKELYVRDAGADEQWLDNPEYTEDNYASYLGMPICWPDGSVFGTLCVLDTHPTNYPDSYVKALAVIKEVIDSDLKHLYRENQLLTLSYTDPLTLIYNRRGFSDLMNSTRELARRLNRQLVLLYFDLDHFKMINDRYGHQVGDEHLKTFAKTLKSNSRTCDLVARWGGDEFVVLIHAETPASISLYDKRLQRALAQLDITPAIEYSMGHAVIKPDDIGANQTLLDIADQQMYSQKQAKHATKPQS</sequence>
<dbReference type="OrthoDB" id="9812358at2"/>
<evidence type="ECO:0000313" key="5">
    <source>
        <dbReference type="Proteomes" id="UP000095230"/>
    </source>
</evidence>
<dbReference type="Proteomes" id="UP000095230">
    <property type="component" value="Unassembled WGS sequence"/>
</dbReference>
<dbReference type="SMART" id="SM00267">
    <property type="entry name" value="GGDEF"/>
    <property type="match status" value="1"/>
</dbReference>
<dbReference type="GO" id="GO:0043709">
    <property type="term" value="P:cell adhesion involved in single-species biofilm formation"/>
    <property type="evidence" value="ECO:0007669"/>
    <property type="project" value="TreeGrafter"/>
</dbReference>
<proteinExistence type="predicted"/>
<name>A0A1E5IW53_SHECO</name>
<dbReference type="InterPro" id="IPR000160">
    <property type="entry name" value="GGDEF_dom"/>
</dbReference>
<feature type="domain" description="GGDEF" evidence="3">
    <location>
        <begin position="206"/>
        <end position="333"/>
    </location>
</feature>
<evidence type="ECO:0000259" key="3">
    <source>
        <dbReference type="PROSITE" id="PS50887"/>
    </source>
</evidence>
<accession>A0A1E5IW53</accession>
<evidence type="ECO:0000256" key="2">
    <source>
        <dbReference type="ARBA" id="ARBA00034247"/>
    </source>
</evidence>
<dbReference type="PANTHER" id="PTHR45138:SF9">
    <property type="entry name" value="DIGUANYLATE CYCLASE DGCM-RELATED"/>
    <property type="match status" value="1"/>
</dbReference>
<dbReference type="EMBL" id="MCBT01000016">
    <property type="protein sequence ID" value="OEG74736.1"/>
    <property type="molecule type" value="Genomic_DNA"/>
</dbReference>
<dbReference type="PROSITE" id="PS50887">
    <property type="entry name" value="GGDEF"/>
    <property type="match status" value="1"/>
</dbReference>
<dbReference type="STRING" id="23.BEL05_08090"/>
<dbReference type="SUPFAM" id="SSF55073">
    <property type="entry name" value="Nucleotide cyclase"/>
    <property type="match status" value="1"/>
</dbReference>
<dbReference type="PANTHER" id="PTHR45138">
    <property type="entry name" value="REGULATORY COMPONENTS OF SENSORY TRANSDUCTION SYSTEM"/>
    <property type="match status" value="1"/>
</dbReference>
<dbReference type="AlphaFoldDB" id="A0A1E5IW53"/>
<evidence type="ECO:0000256" key="1">
    <source>
        <dbReference type="ARBA" id="ARBA00012528"/>
    </source>
</evidence>
<dbReference type="SUPFAM" id="SSF55781">
    <property type="entry name" value="GAF domain-like"/>
    <property type="match status" value="1"/>
</dbReference>
<dbReference type="CDD" id="cd01949">
    <property type="entry name" value="GGDEF"/>
    <property type="match status" value="1"/>
</dbReference>
<dbReference type="GO" id="GO:0005886">
    <property type="term" value="C:plasma membrane"/>
    <property type="evidence" value="ECO:0007669"/>
    <property type="project" value="TreeGrafter"/>
</dbReference>
<dbReference type="InterPro" id="IPR003018">
    <property type="entry name" value="GAF"/>
</dbReference>
<comment type="caution">
    <text evidence="4">The sequence shown here is derived from an EMBL/GenBank/DDBJ whole genome shotgun (WGS) entry which is preliminary data.</text>
</comment>
<dbReference type="GO" id="GO:1902201">
    <property type="term" value="P:negative regulation of bacterial-type flagellum-dependent cell motility"/>
    <property type="evidence" value="ECO:0007669"/>
    <property type="project" value="TreeGrafter"/>
</dbReference>
<dbReference type="Pfam" id="PF00990">
    <property type="entry name" value="GGDEF"/>
    <property type="match status" value="1"/>
</dbReference>
<dbReference type="EC" id="2.7.7.65" evidence="1"/>
<dbReference type="InterPro" id="IPR050469">
    <property type="entry name" value="Diguanylate_Cyclase"/>
</dbReference>
<dbReference type="Gene3D" id="3.30.70.270">
    <property type="match status" value="1"/>
</dbReference>
<dbReference type="Pfam" id="PF01590">
    <property type="entry name" value="GAF"/>
    <property type="match status" value="1"/>
</dbReference>
<dbReference type="NCBIfam" id="TIGR00254">
    <property type="entry name" value="GGDEF"/>
    <property type="match status" value="1"/>
</dbReference>
<dbReference type="InterPro" id="IPR029787">
    <property type="entry name" value="Nucleotide_cyclase"/>
</dbReference>
<dbReference type="InterPro" id="IPR029016">
    <property type="entry name" value="GAF-like_dom_sf"/>
</dbReference>